<evidence type="ECO:0000256" key="1">
    <source>
        <dbReference type="SAM" id="MobiDB-lite"/>
    </source>
</evidence>
<dbReference type="EMBL" id="CAJOBZ010000050">
    <property type="protein sequence ID" value="CAF4917079.1"/>
    <property type="molecule type" value="Genomic_DNA"/>
</dbReference>
<dbReference type="OrthoDB" id="6630118at2759"/>
<proteinExistence type="predicted"/>
<reference evidence="2" key="1">
    <citation type="submission" date="2021-02" db="EMBL/GenBank/DDBJ databases">
        <authorList>
            <person name="Steward A R."/>
        </authorList>
    </citation>
    <scope>NUCLEOTIDE SEQUENCE</scope>
</reference>
<feature type="compositionally biased region" description="Polar residues" evidence="1">
    <location>
        <begin position="118"/>
        <end position="133"/>
    </location>
</feature>
<dbReference type="Proteomes" id="UP000663880">
    <property type="component" value="Unassembled WGS sequence"/>
</dbReference>
<evidence type="ECO:0000313" key="3">
    <source>
        <dbReference type="EMBL" id="CAF4917087.1"/>
    </source>
</evidence>
<accession>A0A821W2U1</accession>
<sequence>MRGPVVRCLAAAPHLGDNKGRHLTGTFFLTDDNMEGIIQWLAKVKEWRDNYQAIKEKMTGQKQKGKIDKRKQTNAQGKRKSGETPEVSDVKRKREGDMEVEEIGTKRRHDDDDEGSSLLFSLQPRRTQLSSFMPSVLQKASTSNSNGSANGDKRPLSNHDFRNLLLKK</sequence>
<comment type="caution">
    <text evidence="2">The sequence shown here is derived from an EMBL/GenBank/DDBJ whole genome shotgun (WGS) entry which is preliminary data.</text>
</comment>
<evidence type="ECO:0000313" key="4">
    <source>
        <dbReference type="Proteomes" id="UP000663880"/>
    </source>
</evidence>
<evidence type="ECO:0000313" key="2">
    <source>
        <dbReference type="EMBL" id="CAF4917079.1"/>
    </source>
</evidence>
<keyword evidence="4" id="KW-1185">Reference proteome</keyword>
<dbReference type="AlphaFoldDB" id="A0A821W2U1"/>
<protein>
    <submittedName>
        <fullName evidence="2">Uncharacterized protein</fullName>
    </submittedName>
</protein>
<gene>
    <name evidence="2" type="ORF">PMACD_LOCUS12682</name>
    <name evidence="3" type="ORF">PMACD_LOCUS12683</name>
</gene>
<feature type="region of interest" description="Disordered" evidence="1">
    <location>
        <begin position="56"/>
        <end position="168"/>
    </location>
</feature>
<feature type="compositionally biased region" description="Basic and acidic residues" evidence="1">
    <location>
        <begin position="80"/>
        <end position="110"/>
    </location>
</feature>
<name>A0A821W2U1_9NEOP</name>
<feature type="compositionally biased region" description="Low complexity" evidence="1">
    <location>
        <begin position="140"/>
        <end position="150"/>
    </location>
</feature>
<dbReference type="EMBL" id="CAJOBZ010000050">
    <property type="protein sequence ID" value="CAF4917087.1"/>
    <property type="molecule type" value="Genomic_DNA"/>
</dbReference>
<feature type="compositionally biased region" description="Basic and acidic residues" evidence="1">
    <location>
        <begin position="151"/>
        <end position="162"/>
    </location>
</feature>
<organism evidence="2 4">
    <name type="scientific">Pieris macdunnoughi</name>
    <dbReference type="NCBI Taxonomy" id="345717"/>
    <lineage>
        <taxon>Eukaryota</taxon>
        <taxon>Metazoa</taxon>
        <taxon>Ecdysozoa</taxon>
        <taxon>Arthropoda</taxon>
        <taxon>Hexapoda</taxon>
        <taxon>Insecta</taxon>
        <taxon>Pterygota</taxon>
        <taxon>Neoptera</taxon>
        <taxon>Endopterygota</taxon>
        <taxon>Lepidoptera</taxon>
        <taxon>Glossata</taxon>
        <taxon>Ditrysia</taxon>
        <taxon>Papilionoidea</taxon>
        <taxon>Pieridae</taxon>
        <taxon>Pierinae</taxon>
        <taxon>Pieris</taxon>
    </lineage>
</organism>